<evidence type="ECO:0000256" key="9">
    <source>
        <dbReference type="ARBA" id="ARBA00022989"/>
    </source>
</evidence>
<evidence type="ECO:0000256" key="8">
    <source>
        <dbReference type="ARBA" id="ARBA00022840"/>
    </source>
</evidence>
<dbReference type="InterPro" id="IPR050980">
    <property type="entry name" value="2C_sensor_his_kinase"/>
</dbReference>
<keyword evidence="4" id="KW-0808">Transferase</keyword>
<evidence type="ECO:0000256" key="2">
    <source>
        <dbReference type="ARBA" id="ARBA00004236"/>
    </source>
</evidence>
<keyword evidence="10" id="KW-0472">Membrane</keyword>
<evidence type="ECO:0000259" key="11">
    <source>
        <dbReference type="PROSITE" id="PS50885"/>
    </source>
</evidence>
<keyword evidence="5 10" id="KW-0812">Transmembrane</keyword>
<dbReference type="InterPro" id="IPR003660">
    <property type="entry name" value="HAMP_dom"/>
</dbReference>
<evidence type="ECO:0000256" key="4">
    <source>
        <dbReference type="ARBA" id="ARBA00022679"/>
    </source>
</evidence>
<evidence type="ECO:0000256" key="3">
    <source>
        <dbReference type="ARBA" id="ARBA00012438"/>
    </source>
</evidence>
<comment type="caution">
    <text evidence="12">The sequence shown here is derived from an EMBL/GenBank/DDBJ whole genome shotgun (WGS) entry which is preliminary data.</text>
</comment>
<keyword evidence="6" id="KW-0547">Nucleotide-binding</keyword>
<organism evidence="12 13">
    <name type="scientific">Nocardioides massiliensis</name>
    <dbReference type="NCBI Taxonomy" id="1325935"/>
    <lineage>
        <taxon>Bacteria</taxon>
        <taxon>Bacillati</taxon>
        <taxon>Actinomycetota</taxon>
        <taxon>Actinomycetes</taxon>
        <taxon>Propionibacteriales</taxon>
        <taxon>Nocardioidaceae</taxon>
        <taxon>Nocardioides</taxon>
    </lineage>
</organism>
<dbReference type="Gene3D" id="1.10.287.130">
    <property type="match status" value="1"/>
</dbReference>
<sequence>MTRRLTAAAIAILATVLAVFAVVRGITNEQVMRGLLEADLDREAQTIAVALNQGAGTTTPIDPTPYADADYRVRVTLPDGRAVTAGGERVDEAEGQLVGSGTWDGLTVELTATDDALDAATRSAWIALVLLALALATLGAVAFALVVRPITSALVVLAEAANALRRGRLQLQLPSSSVPEITALTDALAASSRRLQETLHRDRDLALRAAHEVRTPLTTLGLELDELATRDDLPDDAIATAARGRDRVTAATQALELVLKEVRSHQVAPESEVSLSELAAAAAVAWGATLEADDTEVEVVLTGDPSAGITAGPFEQLLDDLLLAVRAARVSPVQLALRGGPEHVRIAVSGDASATPTGAAAASVDQHLDRVRQLTDTLGGRVSGTWGARDGVVVLVPRR</sequence>
<dbReference type="GO" id="GO:0016301">
    <property type="term" value="F:kinase activity"/>
    <property type="evidence" value="ECO:0007669"/>
    <property type="project" value="UniProtKB-KW"/>
</dbReference>
<dbReference type="EC" id="2.7.13.3" evidence="3"/>
<dbReference type="InterPro" id="IPR036097">
    <property type="entry name" value="HisK_dim/P_sf"/>
</dbReference>
<evidence type="ECO:0000256" key="10">
    <source>
        <dbReference type="SAM" id="Phobius"/>
    </source>
</evidence>
<name>A0ABT9NUG5_9ACTN</name>
<dbReference type="RefSeq" id="WP_306825386.1">
    <property type="nucleotide sequence ID" value="NZ_JAUSQM010000001.1"/>
</dbReference>
<comment type="subcellular location">
    <subcellularLocation>
        <location evidence="2">Cell membrane</location>
    </subcellularLocation>
</comment>
<dbReference type="PANTHER" id="PTHR44936:SF10">
    <property type="entry name" value="SENSOR PROTEIN RSTB"/>
    <property type="match status" value="1"/>
</dbReference>
<feature type="transmembrane region" description="Helical" evidence="10">
    <location>
        <begin position="124"/>
        <end position="147"/>
    </location>
</feature>
<protein>
    <recommendedName>
        <fullName evidence="3">histidine kinase</fullName>
        <ecNumber evidence="3">2.7.13.3</ecNumber>
    </recommendedName>
</protein>
<keyword evidence="8" id="KW-0067">ATP-binding</keyword>
<evidence type="ECO:0000256" key="1">
    <source>
        <dbReference type="ARBA" id="ARBA00000085"/>
    </source>
</evidence>
<dbReference type="Proteomes" id="UP001240447">
    <property type="component" value="Unassembled WGS sequence"/>
</dbReference>
<evidence type="ECO:0000256" key="7">
    <source>
        <dbReference type="ARBA" id="ARBA00022777"/>
    </source>
</evidence>
<proteinExistence type="predicted"/>
<evidence type="ECO:0000256" key="5">
    <source>
        <dbReference type="ARBA" id="ARBA00022692"/>
    </source>
</evidence>
<gene>
    <name evidence="12" type="ORF">J2S59_003731</name>
</gene>
<dbReference type="SUPFAM" id="SSF47384">
    <property type="entry name" value="Homodimeric domain of signal transducing histidine kinase"/>
    <property type="match status" value="1"/>
</dbReference>
<keyword evidence="13" id="KW-1185">Reference proteome</keyword>
<feature type="domain" description="HAMP" evidence="11">
    <location>
        <begin position="148"/>
        <end position="200"/>
    </location>
</feature>
<reference evidence="12 13" key="1">
    <citation type="submission" date="2023-07" db="EMBL/GenBank/DDBJ databases">
        <title>Sequencing the genomes of 1000 actinobacteria strains.</title>
        <authorList>
            <person name="Klenk H.-P."/>
        </authorList>
    </citation>
    <scope>NUCLEOTIDE SEQUENCE [LARGE SCALE GENOMIC DNA]</scope>
    <source>
        <strain evidence="12 13">GD13</strain>
    </source>
</reference>
<accession>A0ABT9NUG5</accession>
<keyword evidence="9 10" id="KW-1133">Transmembrane helix</keyword>
<keyword evidence="7 12" id="KW-0418">Kinase</keyword>
<comment type="catalytic activity">
    <reaction evidence="1">
        <text>ATP + protein L-histidine = ADP + protein N-phospho-L-histidine.</text>
        <dbReference type="EC" id="2.7.13.3"/>
    </reaction>
</comment>
<dbReference type="EMBL" id="JAUSQM010000001">
    <property type="protein sequence ID" value="MDP9823922.1"/>
    <property type="molecule type" value="Genomic_DNA"/>
</dbReference>
<dbReference type="PANTHER" id="PTHR44936">
    <property type="entry name" value="SENSOR PROTEIN CREC"/>
    <property type="match status" value="1"/>
</dbReference>
<evidence type="ECO:0000313" key="12">
    <source>
        <dbReference type="EMBL" id="MDP9823922.1"/>
    </source>
</evidence>
<evidence type="ECO:0000256" key="6">
    <source>
        <dbReference type="ARBA" id="ARBA00022741"/>
    </source>
</evidence>
<evidence type="ECO:0000313" key="13">
    <source>
        <dbReference type="Proteomes" id="UP001240447"/>
    </source>
</evidence>
<dbReference type="PROSITE" id="PS50885">
    <property type="entry name" value="HAMP"/>
    <property type="match status" value="1"/>
</dbReference>